<evidence type="ECO:0000256" key="1">
    <source>
        <dbReference type="ARBA" id="ARBA00038090"/>
    </source>
</evidence>
<dbReference type="AlphaFoldDB" id="A0A8J5B947"/>
<dbReference type="Proteomes" id="UP000734854">
    <property type="component" value="Unassembled WGS sequence"/>
</dbReference>
<comment type="caution">
    <text evidence="4">The sequence shown here is derived from an EMBL/GenBank/DDBJ whole genome shotgun (WGS) entry which is preliminary data.</text>
</comment>
<keyword evidence="5" id="KW-1185">Reference proteome</keyword>
<reference evidence="4 5" key="1">
    <citation type="submission" date="2020-08" db="EMBL/GenBank/DDBJ databases">
        <title>Plant Genome Project.</title>
        <authorList>
            <person name="Zhang R.-G."/>
        </authorList>
    </citation>
    <scope>NUCLEOTIDE SEQUENCE [LARGE SCALE GENOMIC DNA]</scope>
    <source>
        <tissue evidence="4">Rhizome</tissue>
    </source>
</reference>
<accession>A0A8J5B947</accession>
<dbReference type="InterPro" id="IPR019191">
    <property type="entry name" value="Essential_protein_Yae1_N"/>
</dbReference>
<evidence type="ECO:0000313" key="4">
    <source>
        <dbReference type="EMBL" id="KAG6466845.1"/>
    </source>
</evidence>
<dbReference type="PANTHER" id="PTHR28532">
    <property type="entry name" value="GEO13458P1"/>
    <property type="match status" value="1"/>
</dbReference>
<evidence type="ECO:0000313" key="5">
    <source>
        <dbReference type="Proteomes" id="UP000734854"/>
    </source>
</evidence>
<organism evidence="4 5">
    <name type="scientific">Zingiber officinale</name>
    <name type="common">Ginger</name>
    <name type="synonym">Amomum zingiber</name>
    <dbReference type="NCBI Taxonomy" id="94328"/>
    <lineage>
        <taxon>Eukaryota</taxon>
        <taxon>Viridiplantae</taxon>
        <taxon>Streptophyta</taxon>
        <taxon>Embryophyta</taxon>
        <taxon>Tracheophyta</taxon>
        <taxon>Spermatophyta</taxon>
        <taxon>Magnoliopsida</taxon>
        <taxon>Liliopsida</taxon>
        <taxon>Zingiberales</taxon>
        <taxon>Zingiberaceae</taxon>
        <taxon>Zingiber</taxon>
    </lineage>
</organism>
<feature type="domain" description="Essential protein Yae1 N-terminal" evidence="3">
    <location>
        <begin position="27"/>
        <end position="65"/>
    </location>
</feature>
<dbReference type="EMBL" id="JACMSC010000110">
    <property type="protein sequence ID" value="KAG6466845.1"/>
    <property type="molecule type" value="Genomic_DNA"/>
</dbReference>
<gene>
    <name evidence="4" type="ORF">ZIOFF_075329</name>
</gene>
<evidence type="ECO:0000259" key="3">
    <source>
        <dbReference type="Pfam" id="PF09811"/>
    </source>
</evidence>
<comment type="similarity">
    <text evidence="1">Belongs to the LTO1 family.</text>
</comment>
<evidence type="ECO:0000256" key="2">
    <source>
        <dbReference type="SAM" id="MobiDB-lite"/>
    </source>
</evidence>
<dbReference type="Pfam" id="PF09811">
    <property type="entry name" value="Yae1_N"/>
    <property type="match status" value="1"/>
</dbReference>
<protein>
    <recommendedName>
        <fullName evidence="3">Essential protein Yae1 N-terminal domain-containing protein</fullName>
    </recommendedName>
</protein>
<dbReference type="InterPro" id="IPR052436">
    <property type="entry name" value="LTO1_adapter"/>
</dbReference>
<dbReference type="PANTHER" id="PTHR28532:SF1">
    <property type="entry name" value="ORAL CANCER OVEREXPRESSED 1"/>
    <property type="match status" value="1"/>
</dbReference>
<feature type="region of interest" description="Disordered" evidence="2">
    <location>
        <begin position="206"/>
        <end position="225"/>
    </location>
</feature>
<proteinExistence type="inferred from homology"/>
<sequence>MEGKPGDDDLDLFDSAVLLDEALRQEGFDDGYKDGLISGKEEGKEVGLKTGFQVGEELGFYRGCVDVWNSLLHIDPEAFSSRIRKNVQRLEDLLEKYPLLDPENEDVQEVMEAIRLKFRIITATMGVKLDYEGYPKSSAAVQSGKVPFGTSSGMRSSGRQQRSMLWRWLTAPHRALRRARVMYERGMVGCASGAAARVAVPRSRTHHGFRTAATQPPCSRDDDDDAAARELIRAAAKATEGEDGRGVVAPPPRRNQSAVAAMMRIDEYGPCSFERIM</sequence>
<name>A0A8J5B947_ZINOF</name>